<organism evidence="1 2">
    <name type="scientific">Sedimenticola thiotaurini</name>
    <dbReference type="NCBI Taxonomy" id="1543721"/>
    <lineage>
        <taxon>Bacteria</taxon>
        <taxon>Pseudomonadati</taxon>
        <taxon>Pseudomonadota</taxon>
        <taxon>Gammaproteobacteria</taxon>
        <taxon>Chromatiales</taxon>
        <taxon>Sedimenticolaceae</taxon>
        <taxon>Sedimenticola</taxon>
    </lineage>
</organism>
<dbReference type="Pfam" id="PF13975">
    <property type="entry name" value="gag-asp_proteas"/>
    <property type="match status" value="1"/>
</dbReference>
<evidence type="ECO:0000313" key="2">
    <source>
        <dbReference type="Proteomes" id="UP000317355"/>
    </source>
</evidence>
<evidence type="ECO:0000313" key="1">
    <source>
        <dbReference type="EMBL" id="TVT60017.1"/>
    </source>
</evidence>
<dbReference type="GO" id="GO:0006508">
    <property type="term" value="P:proteolysis"/>
    <property type="evidence" value="ECO:0007669"/>
    <property type="project" value="UniProtKB-KW"/>
</dbReference>
<dbReference type="AlphaFoldDB" id="A0A558DG53"/>
<reference evidence="1 2" key="1">
    <citation type="submission" date="2019-07" db="EMBL/GenBank/DDBJ databases">
        <title>The pathways for chlorine oxyanion respiration interact through the shared metabolite chlorate.</title>
        <authorList>
            <person name="Barnum T.P."/>
            <person name="Cheng Y."/>
            <person name="Hill K.A."/>
            <person name="Lucas L.N."/>
            <person name="Carlson H.K."/>
            <person name="Coates J.D."/>
        </authorList>
    </citation>
    <scope>NUCLEOTIDE SEQUENCE [LARGE SCALE GENOMIC DNA]</scope>
    <source>
        <strain evidence="1">BK-3</strain>
    </source>
</reference>
<dbReference type="NCBIfam" id="TIGR02281">
    <property type="entry name" value="clan_AA_DTGA"/>
    <property type="match status" value="1"/>
</dbReference>
<comment type="caution">
    <text evidence="1">The sequence shown here is derived from an EMBL/GenBank/DDBJ whole genome shotgun (WGS) entry which is preliminary data.</text>
</comment>
<keyword evidence="1" id="KW-0645">Protease</keyword>
<dbReference type="CDD" id="cd05483">
    <property type="entry name" value="retropepsin_like_bacteria"/>
    <property type="match status" value="1"/>
</dbReference>
<proteinExistence type="predicted"/>
<name>A0A558DG53_9GAMM</name>
<dbReference type="GO" id="GO:0004190">
    <property type="term" value="F:aspartic-type endopeptidase activity"/>
    <property type="evidence" value="ECO:0007669"/>
    <property type="project" value="InterPro"/>
</dbReference>
<protein>
    <submittedName>
        <fullName evidence="1">TIGR02281 family clan AA aspartic protease</fullName>
        <ecNumber evidence="1">3.4.23.-</ecNumber>
    </submittedName>
</protein>
<dbReference type="EMBL" id="VMRY01000003">
    <property type="protein sequence ID" value="TVT60017.1"/>
    <property type="molecule type" value="Genomic_DNA"/>
</dbReference>
<keyword evidence="1" id="KW-0378">Hydrolase</keyword>
<dbReference type="InterPro" id="IPR021109">
    <property type="entry name" value="Peptidase_aspartic_dom_sf"/>
</dbReference>
<sequence length="159" mass="17167">MMIISWVLLLALLSYLFNGVLEHQNNPNSSPETSTNASGTAEVILVRNRAGHYVANGRINGHEVLFLLDTGATDVALSLELAEKLELPRGAQMISQTANGAVISWQTRLSEVSLGDIALSNVSASVLPSISGNEVLLGMSFLKRLELIQRGDQLTLRKL</sequence>
<dbReference type="InterPro" id="IPR034122">
    <property type="entry name" value="Retropepsin-like_bacterial"/>
</dbReference>
<gene>
    <name evidence="1" type="ORF">FHK82_02660</name>
</gene>
<dbReference type="PROSITE" id="PS00141">
    <property type="entry name" value="ASP_PROTEASE"/>
    <property type="match status" value="1"/>
</dbReference>
<dbReference type="InterPro" id="IPR001969">
    <property type="entry name" value="Aspartic_peptidase_AS"/>
</dbReference>
<dbReference type="EC" id="3.4.23.-" evidence="1"/>
<dbReference type="SUPFAM" id="SSF50630">
    <property type="entry name" value="Acid proteases"/>
    <property type="match status" value="1"/>
</dbReference>
<dbReference type="InterPro" id="IPR011969">
    <property type="entry name" value="Clan_AA_Asp_peptidase_C"/>
</dbReference>
<accession>A0A558DG53</accession>
<dbReference type="Proteomes" id="UP000317355">
    <property type="component" value="Unassembled WGS sequence"/>
</dbReference>
<dbReference type="Gene3D" id="2.40.70.10">
    <property type="entry name" value="Acid Proteases"/>
    <property type="match status" value="1"/>
</dbReference>